<dbReference type="Gene3D" id="3.40.50.300">
    <property type="entry name" value="P-loop containing nucleotide triphosphate hydrolases"/>
    <property type="match status" value="1"/>
</dbReference>
<evidence type="ECO:0000256" key="2">
    <source>
        <dbReference type="ARBA" id="ARBA00022741"/>
    </source>
</evidence>
<dbReference type="Gene3D" id="1.10.8.430">
    <property type="entry name" value="Helical domain of apoptotic protease-activating factors"/>
    <property type="match status" value="1"/>
</dbReference>
<dbReference type="InterPro" id="IPR027417">
    <property type="entry name" value="P-loop_NTPase"/>
</dbReference>
<sequence length="932" mass="105986">MAEIAVNIVIDKLIPLLRDEVTLLRGVHGEIGSIKDQLGLIKAYLKDADARAERTDGSNAMKEWVKQVREIAYRIEDVIDEYSFKEEKRGRKQGIGGVVSRTSQLLRSVVPRHEISDEIGEIRESLARLNEGRVMLGLDPSGGGEGSGNDGGDGGCRRNDLRLGAQFMDDGELVGVDQTRKMVRGWLFSGDPRRTVVSVVGEGGLGKTTVVSNVYKKQMDERCFDSYAWITVSRSHKVEELLKTMMKNFYEYDSNKSGAVDISEIKDMKALFHKLREYLEGRRYMIVFDDVWDIDFWGEVEFALPDNNNKNRIMITTRDRGVADFCRRFAPVHVHELKPLPLEDAMKLFLHKAFQFDQDNEGCPEELIGFSQNVVNKCDGVPLAIVAIAGLLSTKKKLVSEWQKVLNSLHSKLASDPHLRGYYQVLSESYSDLSYHLKLCLLYFGLFPEDHSISCVKLINLWIMEGFVKKSENKDETTLEEIAEEYLEELIRRSLVKISDVHPYGRVRTCGVHDLMHDFILKKCEEMNFCQVKNRAGLSFHALARRISIQTNSVDDLQSTTNLGKVRSCFVFNFEDFPKPMVKSFLSSFKLLIGLDLEGAPLDYLPEAVGNLFNLKYLSLRRTNVRIIPKFIGKLQNLESLDLKDTEVSELPIEIYKLVKLRHLIAYSYALNTTSTQIVQGVKLNEGIGCLRALEKLACVDVTDDGDGVIDELKSLKHMRRLSIIGVRRHHGKVLCSAIESMNHLCSLSIKAANEHEVVDLQSLKDPPQNLQRLYLHIGLVELPQWIVKLDNLVKLRLYLSMLKEDQLSVLKSLPLLELQLSRSVEVDELHFKDGWFRKLKTLEICMMQGLRTVKIGKGALPSLEELTLQQCPQLVEMPNDIRNLETLKSFCLCEMPDELIICLKEQGGNYDKIKEITFVTSFEQGLFNSRL</sequence>
<reference evidence="8" key="1">
    <citation type="submission" date="2020-09" db="EMBL/GenBank/DDBJ databases">
        <title>Genome-Enabled Discovery of Anthraquinone Biosynthesis in Senna tora.</title>
        <authorList>
            <person name="Kang S.-H."/>
            <person name="Pandey R.P."/>
            <person name="Lee C.-M."/>
            <person name="Sim J.-S."/>
            <person name="Jeong J.-T."/>
            <person name="Choi B.-S."/>
            <person name="Jung M."/>
            <person name="Ginzburg D."/>
            <person name="Zhao K."/>
            <person name="Won S.Y."/>
            <person name="Oh T.-J."/>
            <person name="Yu Y."/>
            <person name="Kim N.-H."/>
            <person name="Lee O.R."/>
            <person name="Lee T.-H."/>
            <person name="Bashyal P."/>
            <person name="Kim T.-S."/>
            <person name="Lee W.-H."/>
            <person name="Kawkins C."/>
            <person name="Kim C.-K."/>
            <person name="Kim J.S."/>
            <person name="Ahn B.O."/>
            <person name="Rhee S.Y."/>
            <person name="Sohng J.K."/>
        </authorList>
    </citation>
    <scope>NUCLEOTIDE SEQUENCE</scope>
    <source>
        <tissue evidence="8">Leaf</tissue>
    </source>
</reference>
<dbReference type="PANTHER" id="PTHR23155:SF1052">
    <property type="entry name" value="DISEASE RESISTANCE PROTEIN RPM1"/>
    <property type="match status" value="1"/>
</dbReference>
<keyword evidence="1" id="KW-0677">Repeat</keyword>
<dbReference type="GO" id="GO:0098542">
    <property type="term" value="P:defense response to other organism"/>
    <property type="evidence" value="ECO:0007669"/>
    <property type="project" value="TreeGrafter"/>
</dbReference>
<evidence type="ECO:0000256" key="1">
    <source>
        <dbReference type="ARBA" id="ARBA00022737"/>
    </source>
</evidence>
<keyword evidence="3" id="KW-0611">Plant defense</keyword>
<dbReference type="Proteomes" id="UP000634136">
    <property type="component" value="Unassembled WGS sequence"/>
</dbReference>
<dbReference type="PANTHER" id="PTHR23155">
    <property type="entry name" value="DISEASE RESISTANCE PROTEIN RP"/>
    <property type="match status" value="1"/>
</dbReference>
<dbReference type="SUPFAM" id="SSF52058">
    <property type="entry name" value="L domain-like"/>
    <property type="match status" value="1"/>
</dbReference>
<dbReference type="OrthoDB" id="1428495at2759"/>
<evidence type="ECO:0000313" key="9">
    <source>
        <dbReference type="Proteomes" id="UP000634136"/>
    </source>
</evidence>
<dbReference type="FunFam" id="3.40.50.300:FF:001091">
    <property type="entry name" value="Probable disease resistance protein At1g61300"/>
    <property type="match status" value="1"/>
</dbReference>
<accession>A0A834T8I5</accession>
<feature type="domain" description="Disease resistance N-terminal" evidence="5">
    <location>
        <begin position="5"/>
        <end position="92"/>
    </location>
</feature>
<dbReference type="PROSITE" id="PS00018">
    <property type="entry name" value="EF_HAND_1"/>
    <property type="match status" value="1"/>
</dbReference>
<dbReference type="Pfam" id="PF18052">
    <property type="entry name" value="Rx_N"/>
    <property type="match status" value="1"/>
</dbReference>
<proteinExistence type="predicted"/>
<comment type="caution">
    <text evidence="8">The sequence shown here is derived from an EMBL/GenBank/DDBJ whole genome shotgun (WGS) entry which is preliminary data.</text>
</comment>
<dbReference type="Pfam" id="PF23559">
    <property type="entry name" value="WHD_DRP"/>
    <property type="match status" value="1"/>
</dbReference>
<name>A0A834T8I5_9FABA</name>
<dbReference type="InterPro" id="IPR036388">
    <property type="entry name" value="WH-like_DNA-bd_sf"/>
</dbReference>
<evidence type="ECO:0000259" key="5">
    <source>
        <dbReference type="Pfam" id="PF18052"/>
    </source>
</evidence>
<gene>
    <name evidence="8" type="ORF">G2W53_029986</name>
</gene>
<evidence type="ECO:0000256" key="3">
    <source>
        <dbReference type="ARBA" id="ARBA00022821"/>
    </source>
</evidence>
<dbReference type="PRINTS" id="PR00364">
    <property type="entry name" value="DISEASERSIST"/>
</dbReference>
<keyword evidence="9" id="KW-1185">Reference proteome</keyword>
<dbReference type="AlphaFoldDB" id="A0A834T8I5"/>
<organism evidence="8 9">
    <name type="scientific">Senna tora</name>
    <dbReference type="NCBI Taxonomy" id="362788"/>
    <lineage>
        <taxon>Eukaryota</taxon>
        <taxon>Viridiplantae</taxon>
        <taxon>Streptophyta</taxon>
        <taxon>Embryophyta</taxon>
        <taxon>Tracheophyta</taxon>
        <taxon>Spermatophyta</taxon>
        <taxon>Magnoliopsida</taxon>
        <taxon>eudicotyledons</taxon>
        <taxon>Gunneridae</taxon>
        <taxon>Pentapetalae</taxon>
        <taxon>rosids</taxon>
        <taxon>fabids</taxon>
        <taxon>Fabales</taxon>
        <taxon>Fabaceae</taxon>
        <taxon>Caesalpinioideae</taxon>
        <taxon>Cassia clade</taxon>
        <taxon>Senna</taxon>
    </lineage>
</organism>
<dbReference type="Gene3D" id="1.10.10.10">
    <property type="entry name" value="Winged helix-like DNA-binding domain superfamily/Winged helix DNA-binding domain"/>
    <property type="match status" value="1"/>
</dbReference>
<dbReference type="GO" id="GO:0043531">
    <property type="term" value="F:ADP binding"/>
    <property type="evidence" value="ECO:0007669"/>
    <property type="project" value="InterPro"/>
</dbReference>
<evidence type="ECO:0000313" key="8">
    <source>
        <dbReference type="EMBL" id="KAF7816017.1"/>
    </source>
</evidence>
<dbReference type="CDD" id="cd14798">
    <property type="entry name" value="RX-CC_like"/>
    <property type="match status" value="1"/>
</dbReference>
<dbReference type="Pfam" id="PF00931">
    <property type="entry name" value="NB-ARC"/>
    <property type="match status" value="1"/>
</dbReference>
<dbReference type="InterPro" id="IPR038005">
    <property type="entry name" value="RX-like_CC"/>
</dbReference>
<dbReference type="SUPFAM" id="SSF52540">
    <property type="entry name" value="P-loop containing nucleoside triphosphate hydrolases"/>
    <property type="match status" value="1"/>
</dbReference>
<dbReference type="InterPro" id="IPR055414">
    <property type="entry name" value="LRR_R13L4/SHOC2-like"/>
</dbReference>
<feature type="domain" description="Disease resistance R13L4/SHOC-2-like LRR" evidence="7">
    <location>
        <begin position="565"/>
        <end position="889"/>
    </location>
</feature>
<evidence type="ECO:0000259" key="6">
    <source>
        <dbReference type="Pfam" id="PF23559"/>
    </source>
</evidence>
<dbReference type="Gene3D" id="3.80.10.10">
    <property type="entry name" value="Ribonuclease Inhibitor"/>
    <property type="match status" value="1"/>
</dbReference>
<feature type="domain" description="NB-ARC" evidence="4">
    <location>
        <begin position="179"/>
        <end position="356"/>
    </location>
</feature>
<dbReference type="FunFam" id="1.10.10.10:FF:000322">
    <property type="entry name" value="Probable disease resistance protein At1g63360"/>
    <property type="match status" value="1"/>
</dbReference>
<dbReference type="InterPro" id="IPR002182">
    <property type="entry name" value="NB-ARC"/>
</dbReference>
<dbReference type="InterPro" id="IPR042197">
    <property type="entry name" value="Apaf_helical"/>
</dbReference>
<dbReference type="InterPro" id="IPR018247">
    <property type="entry name" value="EF_Hand_1_Ca_BS"/>
</dbReference>
<protein>
    <submittedName>
        <fullName evidence="8">Disease resistance protein RPM1-like</fullName>
    </submittedName>
</protein>
<dbReference type="Gene3D" id="1.20.5.4130">
    <property type="match status" value="1"/>
</dbReference>
<dbReference type="InterPro" id="IPR058922">
    <property type="entry name" value="WHD_DRP"/>
</dbReference>
<feature type="domain" description="Disease resistance protein winged helix" evidence="6">
    <location>
        <begin position="446"/>
        <end position="520"/>
    </location>
</feature>
<dbReference type="InterPro" id="IPR044974">
    <property type="entry name" value="Disease_R_plants"/>
</dbReference>
<dbReference type="InterPro" id="IPR041118">
    <property type="entry name" value="Rx_N"/>
</dbReference>
<dbReference type="EMBL" id="JAAIUW010000009">
    <property type="protein sequence ID" value="KAF7816017.1"/>
    <property type="molecule type" value="Genomic_DNA"/>
</dbReference>
<evidence type="ECO:0000259" key="7">
    <source>
        <dbReference type="Pfam" id="PF23598"/>
    </source>
</evidence>
<keyword evidence="2" id="KW-0547">Nucleotide-binding</keyword>
<dbReference type="InterPro" id="IPR032675">
    <property type="entry name" value="LRR_dom_sf"/>
</dbReference>
<evidence type="ECO:0000259" key="4">
    <source>
        <dbReference type="Pfam" id="PF00931"/>
    </source>
</evidence>
<dbReference type="Pfam" id="PF23598">
    <property type="entry name" value="LRR_14"/>
    <property type="match status" value="1"/>
</dbReference>